<sequence>MFRLIQGLFSSMSLERKCLLFFGSALSVLMCGAFFVVQKLGKELVKNTTRQRAQDYGAAELMLIHSDAIWSSDASEDAVNMKSQTLASLREELLKKDIEFEILGLGDAMRFDNLPPLEPPTDPAERQLLRNLEPMFRNQLAQRIAEVSDVMDPVDLAENEPMSRIGLAGAQVFDDLGPVDDRYIYYKPIFPKNTCIPCHAPQDGIGALTAGTDPYEQAERAPFRVIRVSMPYQDTQKTTTWIRAIVIALAMLIVAVTLFVLHHIVRYLVLQPLSHLRDVSDAITHGDTNQRALIDSEDEFRELADAFNRMLRHLTESQAKIQEYNDELDGRVDQLAQLNWQLYEANRVKSDFLANMSHELRTPLNSIIGFSDVLQGIDSLNEKQRRYARNIQQSGRLLLEMINDILDLAKVEAGKMEVRRSEFDLSRLVAAQCDMIQSLSEEKNISLSMEIPDGLPQATQDPNKLGQIINNLLSNAIKFTPEGGMITVRVADLHDGRFRLQITDTGVGIAAEDQPIIFQKFRQSRKVLDGEGLTREFAGTGLGLSIVKELAKLLGGEVAFESELGRGSTFWVDLPWRLSQQATLDLSIPMPQPPAHLLPSPKSSTATPIPTGPKDTSSDTAANPDDASEPDASHRDASEPEDSEPEDSDVDVTQASAS</sequence>
<evidence type="ECO:0000256" key="2">
    <source>
        <dbReference type="ARBA" id="ARBA00004236"/>
    </source>
</evidence>
<dbReference type="PANTHER" id="PTHR43711">
    <property type="entry name" value="TWO-COMPONENT HISTIDINE KINASE"/>
    <property type="match status" value="1"/>
</dbReference>
<dbReference type="InterPro" id="IPR036890">
    <property type="entry name" value="HATPase_C_sf"/>
</dbReference>
<keyword evidence="9" id="KW-0067">ATP-binding</keyword>
<dbReference type="SUPFAM" id="SSF158472">
    <property type="entry name" value="HAMP domain-like"/>
    <property type="match status" value="1"/>
</dbReference>
<feature type="domain" description="HAMP" evidence="15">
    <location>
        <begin position="267"/>
        <end position="319"/>
    </location>
</feature>
<keyword evidence="6 16" id="KW-0808">Transferase</keyword>
<dbReference type="SUPFAM" id="SSF55874">
    <property type="entry name" value="ATPase domain of HSP90 chaperone/DNA topoisomerase II/histidine kinase"/>
    <property type="match status" value="1"/>
</dbReference>
<dbReference type="Pfam" id="PF00672">
    <property type="entry name" value="HAMP"/>
    <property type="match status" value="1"/>
</dbReference>
<dbReference type="Pfam" id="PF02518">
    <property type="entry name" value="HATPase_c"/>
    <property type="match status" value="1"/>
</dbReference>
<evidence type="ECO:0000256" key="9">
    <source>
        <dbReference type="ARBA" id="ARBA00022840"/>
    </source>
</evidence>
<dbReference type="SMART" id="SM00387">
    <property type="entry name" value="HATPase_c"/>
    <property type="match status" value="1"/>
</dbReference>
<name>A0A5C6B8P2_9BACT</name>
<keyword evidence="10" id="KW-0902">Two-component regulatory system</keyword>
<evidence type="ECO:0000256" key="10">
    <source>
        <dbReference type="ARBA" id="ARBA00023012"/>
    </source>
</evidence>
<accession>A0A5C6B8P2</accession>
<dbReference type="Gene3D" id="6.10.340.10">
    <property type="match status" value="1"/>
</dbReference>
<keyword evidence="8 16" id="KW-0418">Kinase</keyword>
<dbReference type="AlphaFoldDB" id="A0A5C6B8P2"/>
<evidence type="ECO:0000256" key="5">
    <source>
        <dbReference type="ARBA" id="ARBA00022553"/>
    </source>
</evidence>
<evidence type="ECO:0000256" key="1">
    <source>
        <dbReference type="ARBA" id="ARBA00000085"/>
    </source>
</evidence>
<evidence type="ECO:0000259" key="15">
    <source>
        <dbReference type="PROSITE" id="PS50885"/>
    </source>
</evidence>
<dbReference type="GO" id="GO:0005524">
    <property type="term" value="F:ATP binding"/>
    <property type="evidence" value="ECO:0007669"/>
    <property type="project" value="UniProtKB-KW"/>
</dbReference>
<evidence type="ECO:0000256" key="11">
    <source>
        <dbReference type="ARBA" id="ARBA00023136"/>
    </source>
</evidence>
<dbReference type="CDD" id="cd00082">
    <property type="entry name" value="HisKA"/>
    <property type="match status" value="1"/>
</dbReference>
<dbReference type="Pfam" id="PF00512">
    <property type="entry name" value="HisKA"/>
    <property type="match status" value="1"/>
</dbReference>
<dbReference type="InterPro" id="IPR005467">
    <property type="entry name" value="His_kinase_dom"/>
</dbReference>
<dbReference type="InterPro" id="IPR050736">
    <property type="entry name" value="Sensor_HK_Regulatory"/>
</dbReference>
<evidence type="ECO:0000313" key="17">
    <source>
        <dbReference type="Proteomes" id="UP000320176"/>
    </source>
</evidence>
<evidence type="ECO:0000313" key="16">
    <source>
        <dbReference type="EMBL" id="TWU08012.1"/>
    </source>
</evidence>
<keyword evidence="13" id="KW-0812">Transmembrane</keyword>
<dbReference type="CDD" id="cd16922">
    <property type="entry name" value="HATPase_EvgS-ArcB-TorS-like"/>
    <property type="match status" value="1"/>
</dbReference>
<dbReference type="GO" id="GO:0000155">
    <property type="term" value="F:phosphorelay sensor kinase activity"/>
    <property type="evidence" value="ECO:0007669"/>
    <property type="project" value="InterPro"/>
</dbReference>
<evidence type="ECO:0000256" key="6">
    <source>
        <dbReference type="ARBA" id="ARBA00022679"/>
    </source>
</evidence>
<dbReference type="FunFam" id="3.30.565.10:FF:000023">
    <property type="entry name" value="PAS domain-containing sensor histidine kinase"/>
    <property type="match status" value="1"/>
</dbReference>
<evidence type="ECO:0000256" key="13">
    <source>
        <dbReference type="SAM" id="Phobius"/>
    </source>
</evidence>
<dbReference type="RefSeq" id="WP_146518128.1">
    <property type="nucleotide sequence ID" value="NZ_CP151726.1"/>
</dbReference>
<feature type="compositionally biased region" description="Polar residues" evidence="12">
    <location>
        <begin position="601"/>
        <end position="621"/>
    </location>
</feature>
<evidence type="ECO:0000256" key="12">
    <source>
        <dbReference type="SAM" id="MobiDB-lite"/>
    </source>
</evidence>
<keyword evidence="4" id="KW-1003">Cell membrane</keyword>
<dbReference type="InterPro" id="IPR036097">
    <property type="entry name" value="HisK_dim/P_sf"/>
</dbReference>
<dbReference type="SMART" id="SM00304">
    <property type="entry name" value="HAMP"/>
    <property type="match status" value="1"/>
</dbReference>
<dbReference type="Gene3D" id="1.10.287.130">
    <property type="match status" value="1"/>
</dbReference>
<organism evidence="16 17">
    <name type="scientific">Stieleria varia</name>
    <dbReference type="NCBI Taxonomy" id="2528005"/>
    <lineage>
        <taxon>Bacteria</taxon>
        <taxon>Pseudomonadati</taxon>
        <taxon>Planctomycetota</taxon>
        <taxon>Planctomycetia</taxon>
        <taxon>Pirellulales</taxon>
        <taxon>Pirellulaceae</taxon>
        <taxon>Stieleria</taxon>
    </lineage>
</organism>
<dbReference type="GO" id="GO:0005886">
    <property type="term" value="C:plasma membrane"/>
    <property type="evidence" value="ECO:0007669"/>
    <property type="project" value="UniProtKB-SubCell"/>
</dbReference>
<evidence type="ECO:0000256" key="3">
    <source>
        <dbReference type="ARBA" id="ARBA00012438"/>
    </source>
</evidence>
<dbReference type="SMART" id="SM00388">
    <property type="entry name" value="HisKA"/>
    <property type="match status" value="1"/>
</dbReference>
<dbReference type="EMBL" id="SJPN01000001">
    <property type="protein sequence ID" value="TWU08012.1"/>
    <property type="molecule type" value="Genomic_DNA"/>
</dbReference>
<feature type="region of interest" description="Disordered" evidence="12">
    <location>
        <begin position="587"/>
        <end position="658"/>
    </location>
</feature>
<dbReference type="InterPro" id="IPR003661">
    <property type="entry name" value="HisK_dim/P_dom"/>
</dbReference>
<keyword evidence="17" id="KW-1185">Reference proteome</keyword>
<keyword evidence="7" id="KW-0547">Nucleotide-binding</keyword>
<dbReference type="OrthoDB" id="9813394at2"/>
<dbReference type="Gene3D" id="3.30.565.10">
    <property type="entry name" value="Histidine kinase-like ATPase, C-terminal domain"/>
    <property type="match status" value="1"/>
</dbReference>
<comment type="subcellular location">
    <subcellularLocation>
        <location evidence="2">Cell membrane</location>
    </subcellularLocation>
</comment>
<dbReference type="PANTHER" id="PTHR43711:SF31">
    <property type="entry name" value="HISTIDINE KINASE"/>
    <property type="match status" value="1"/>
</dbReference>
<dbReference type="InterPro" id="IPR004358">
    <property type="entry name" value="Sig_transdc_His_kin-like_C"/>
</dbReference>
<keyword evidence="5" id="KW-0597">Phosphoprotein</keyword>
<keyword evidence="11 13" id="KW-0472">Membrane</keyword>
<dbReference type="InterPro" id="IPR003594">
    <property type="entry name" value="HATPase_dom"/>
</dbReference>
<protein>
    <recommendedName>
        <fullName evidence="3">histidine kinase</fullName>
        <ecNumber evidence="3">2.7.13.3</ecNumber>
    </recommendedName>
</protein>
<comment type="caution">
    <text evidence="16">The sequence shown here is derived from an EMBL/GenBank/DDBJ whole genome shotgun (WGS) entry which is preliminary data.</text>
</comment>
<dbReference type="EC" id="2.7.13.3" evidence="3"/>
<dbReference type="InterPro" id="IPR003660">
    <property type="entry name" value="HAMP_dom"/>
</dbReference>
<dbReference type="SUPFAM" id="SSF47384">
    <property type="entry name" value="Homodimeric domain of signal transducing histidine kinase"/>
    <property type="match status" value="1"/>
</dbReference>
<dbReference type="Proteomes" id="UP000320176">
    <property type="component" value="Unassembled WGS sequence"/>
</dbReference>
<dbReference type="PROSITE" id="PS50885">
    <property type="entry name" value="HAMP"/>
    <property type="match status" value="1"/>
</dbReference>
<dbReference type="PRINTS" id="PR00344">
    <property type="entry name" value="BCTRLSENSOR"/>
</dbReference>
<dbReference type="PROSITE" id="PS50109">
    <property type="entry name" value="HIS_KIN"/>
    <property type="match status" value="1"/>
</dbReference>
<evidence type="ECO:0000256" key="4">
    <source>
        <dbReference type="ARBA" id="ARBA00022475"/>
    </source>
</evidence>
<evidence type="ECO:0000256" key="7">
    <source>
        <dbReference type="ARBA" id="ARBA00022741"/>
    </source>
</evidence>
<proteinExistence type="predicted"/>
<comment type="catalytic activity">
    <reaction evidence="1">
        <text>ATP + protein L-histidine = ADP + protein N-phospho-L-histidine.</text>
        <dbReference type="EC" id="2.7.13.3"/>
    </reaction>
</comment>
<gene>
    <name evidence="16" type="primary">divJ_1</name>
    <name evidence="16" type="ORF">Pla52n_05900</name>
</gene>
<evidence type="ECO:0000259" key="14">
    <source>
        <dbReference type="PROSITE" id="PS50109"/>
    </source>
</evidence>
<keyword evidence="13" id="KW-1133">Transmembrane helix</keyword>
<feature type="transmembrane region" description="Helical" evidence="13">
    <location>
        <begin position="241"/>
        <end position="261"/>
    </location>
</feature>
<dbReference type="CDD" id="cd06225">
    <property type="entry name" value="HAMP"/>
    <property type="match status" value="1"/>
</dbReference>
<feature type="compositionally biased region" description="Acidic residues" evidence="12">
    <location>
        <begin position="639"/>
        <end position="650"/>
    </location>
</feature>
<reference evidence="16 17" key="1">
    <citation type="submission" date="2019-02" db="EMBL/GenBank/DDBJ databases">
        <title>Deep-cultivation of Planctomycetes and their phenomic and genomic characterization uncovers novel biology.</title>
        <authorList>
            <person name="Wiegand S."/>
            <person name="Jogler M."/>
            <person name="Boedeker C."/>
            <person name="Pinto D."/>
            <person name="Vollmers J."/>
            <person name="Rivas-Marin E."/>
            <person name="Kohn T."/>
            <person name="Peeters S.H."/>
            <person name="Heuer A."/>
            <person name="Rast P."/>
            <person name="Oberbeckmann S."/>
            <person name="Bunk B."/>
            <person name="Jeske O."/>
            <person name="Meyerdierks A."/>
            <person name="Storesund J.E."/>
            <person name="Kallscheuer N."/>
            <person name="Luecker S."/>
            <person name="Lage O.M."/>
            <person name="Pohl T."/>
            <person name="Merkel B.J."/>
            <person name="Hornburger P."/>
            <person name="Mueller R.-W."/>
            <person name="Bruemmer F."/>
            <person name="Labrenz M."/>
            <person name="Spormann A.M."/>
            <person name="Op Den Camp H."/>
            <person name="Overmann J."/>
            <person name="Amann R."/>
            <person name="Jetten M.S.M."/>
            <person name="Mascher T."/>
            <person name="Medema M.H."/>
            <person name="Devos D.P."/>
            <person name="Kaster A.-K."/>
            <person name="Ovreas L."/>
            <person name="Rohde M."/>
            <person name="Galperin M.Y."/>
            <person name="Jogler C."/>
        </authorList>
    </citation>
    <scope>NUCLEOTIDE SEQUENCE [LARGE SCALE GENOMIC DNA]</scope>
    <source>
        <strain evidence="16 17">Pla52n</strain>
    </source>
</reference>
<feature type="domain" description="Histidine kinase" evidence="14">
    <location>
        <begin position="355"/>
        <end position="578"/>
    </location>
</feature>
<evidence type="ECO:0000256" key="8">
    <source>
        <dbReference type="ARBA" id="ARBA00022777"/>
    </source>
</evidence>